<evidence type="ECO:0000256" key="2">
    <source>
        <dbReference type="ARBA" id="ARBA00022475"/>
    </source>
</evidence>
<dbReference type="EMBL" id="OBDZ01000002">
    <property type="protein sequence ID" value="SNY09861.1"/>
    <property type="molecule type" value="Genomic_DNA"/>
</dbReference>
<evidence type="ECO:0000313" key="7">
    <source>
        <dbReference type="EMBL" id="SNY09861.1"/>
    </source>
</evidence>
<sequence length="116" mass="12945">MKLFRQLCIILVICLAGEAINKFFNLPIPGSVIGMIVLLALLSKGIIKLEMIDGIAKFLLDHLALFFVPPGISLINNLDLLRKEWFPILAIILISTIIVIIVTGLTIQLLKRRRSL</sequence>
<accession>A0A285FHZ0</accession>
<feature type="transmembrane region" description="Helical" evidence="6">
    <location>
        <begin position="29"/>
        <end position="47"/>
    </location>
</feature>
<dbReference type="AlphaFoldDB" id="A0A285FHZ0"/>
<dbReference type="GO" id="GO:0005886">
    <property type="term" value="C:plasma membrane"/>
    <property type="evidence" value="ECO:0007669"/>
    <property type="project" value="UniProtKB-SubCell"/>
</dbReference>
<evidence type="ECO:0000256" key="4">
    <source>
        <dbReference type="ARBA" id="ARBA00022989"/>
    </source>
</evidence>
<dbReference type="InterPro" id="IPR005538">
    <property type="entry name" value="LrgA/CidA"/>
</dbReference>
<feature type="transmembrane region" description="Helical" evidence="6">
    <location>
        <begin position="88"/>
        <end position="110"/>
    </location>
</feature>
<dbReference type="PANTHER" id="PTHR33931:SF2">
    <property type="entry name" value="HOLIN-LIKE PROTEIN CIDA"/>
    <property type="match status" value="1"/>
</dbReference>
<keyword evidence="8" id="KW-1185">Reference proteome</keyword>
<evidence type="ECO:0000256" key="6">
    <source>
        <dbReference type="SAM" id="Phobius"/>
    </source>
</evidence>
<feature type="transmembrane region" description="Helical" evidence="6">
    <location>
        <begin position="59"/>
        <end position="76"/>
    </location>
</feature>
<evidence type="ECO:0000256" key="1">
    <source>
        <dbReference type="ARBA" id="ARBA00004651"/>
    </source>
</evidence>
<organism evidence="7 8">
    <name type="scientific">Orenia metallireducens</name>
    <dbReference type="NCBI Taxonomy" id="1413210"/>
    <lineage>
        <taxon>Bacteria</taxon>
        <taxon>Bacillati</taxon>
        <taxon>Bacillota</taxon>
        <taxon>Clostridia</taxon>
        <taxon>Halanaerobiales</taxon>
        <taxon>Halobacteroidaceae</taxon>
        <taxon>Orenia</taxon>
    </lineage>
</organism>
<keyword evidence="2" id="KW-1003">Cell membrane</keyword>
<name>A0A285FHZ0_9FIRM</name>
<keyword evidence="4 6" id="KW-1133">Transmembrane helix</keyword>
<dbReference type="OrthoDB" id="3176438at2"/>
<evidence type="ECO:0000256" key="5">
    <source>
        <dbReference type="ARBA" id="ARBA00023136"/>
    </source>
</evidence>
<proteinExistence type="predicted"/>
<dbReference type="PANTHER" id="PTHR33931">
    <property type="entry name" value="HOLIN-LIKE PROTEIN CIDA-RELATED"/>
    <property type="match status" value="1"/>
</dbReference>
<keyword evidence="3 6" id="KW-0812">Transmembrane</keyword>
<protein>
    <submittedName>
        <fullName evidence="7">Holin-like protein</fullName>
    </submittedName>
</protein>
<evidence type="ECO:0000256" key="3">
    <source>
        <dbReference type="ARBA" id="ARBA00022692"/>
    </source>
</evidence>
<evidence type="ECO:0000313" key="8">
    <source>
        <dbReference type="Proteomes" id="UP000219573"/>
    </source>
</evidence>
<keyword evidence="5 6" id="KW-0472">Membrane</keyword>
<dbReference type="Proteomes" id="UP000219573">
    <property type="component" value="Unassembled WGS sequence"/>
</dbReference>
<reference evidence="8" key="1">
    <citation type="submission" date="2017-09" db="EMBL/GenBank/DDBJ databases">
        <authorList>
            <person name="Varghese N."/>
            <person name="Submissions S."/>
        </authorList>
    </citation>
    <scope>NUCLEOTIDE SEQUENCE [LARGE SCALE GENOMIC DNA]</scope>
    <source>
        <strain evidence="8">MSL47</strain>
    </source>
</reference>
<dbReference type="RefSeq" id="WP_097016310.1">
    <property type="nucleotide sequence ID" value="NZ_OBDZ01000002.1"/>
</dbReference>
<gene>
    <name evidence="7" type="ORF">SAMN06265827_10229</name>
</gene>
<dbReference type="Pfam" id="PF03788">
    <property type="entry name" value="LrgA"/>
    <property type="match status" value="1"/>
</dbReference>
<comment type="subcellular location">
    <subcellularLocation>
        <location evidence="1">Cell membrane</location>
        <topology evidence="1">Multi-pass membrane protein</topology>
    </subcellularLocation>
</comment>